<gene>
    <name evidence="2" type="ORF">PR048_020876</name>
</gene>
<dbReference type="EMBL" id="JARBHB010000008">
    <property type="protein sequence ID" value="KAJ8876431.1"/>
    <property type="molecule type" value="Genomic_DNA"/>
</dbReference>
<evidence type="ECO:0000256" key="1">
    <source>
        <dbReference type="SAM" id="MobiDB-lite"/>
    </source>
</evidence>
<dbReference type="Proteomes" id="UP001159363">
    <property type="component" value="Chromosome 7"/>
</dbReference>
<reference evidence="2 3" key="1">
    <citation type="submission" date="2023-02" db="EMBL/GenBank/DDBJ databases">
        <title>LHISI_Scaffold_Assembly.</title>
        <authorList>
            <person name="Stuart O.P."/>
            <person name="Cleave R."/>
            <person name="Magrath M.J.L."/>
            <person name="Mikheyev A.S."/>
        </authorList>
    </citation>
    <scope>NUCLEOTIDE SEQUENCE [LARGE SCALE GENOMIC DNA]</scope>
    <source>
        <strain evidence="2">Daus_M_001</strain>
        <tissue evidence="2">Leg muscle</tissue>
    </source>
</reference>
<dbReference type="PANTHER" id="PTHR47326:SF1">
    <property type="entry name" value="HTH PSQ-TYPE DOMAIN-CONTAINING PROTEIN"/>
    <property type="match status" value="1"/>
</dbReference>
<evidence type="ECO:0000313" key="2">
    <source>
        <dbReference type="EMBL" id="KAJ8876431.1"/>
    </source>
</evidence>
<comment type="caution">
    <text evidence="2">The sequence shown here is derived from an EMBL/GenBank/DDBJ whole genome shotgun (WGS) entry which is preliminary data.</text>
</comment>
<evidence type="ECO:0000313" key="3">
    <source>
        <dbReference type="Proteomes" id="UP001159363"/>
    </source>
</evidence>
<accession>A0ABQ9GWM5</accession>
<dbReference type="PANTHER" id="PTHR47326">
    <property type="entry name" value="TRANSPOSABLE ELEMENT TC3 TRANSPOSASE-LIKE PROTEIN"/>
    <property type="match status" value="1"/>
</dbReference>
<feature type="region of interest" description="Disordered" evidence="1">
    <location>
        <begin position="1"/>
        <end position="21"/>
    </location>
</feature>
<sequence length="126" mass="14288">MYPWLKGRPRETGSQQVRKEAAGARRGVRTSSFKAVVLECVDNNLTTSTRAIAHEMSVLAVLILQQVQTLQPMDFAKHVEFCKWMLQWCTADENFIPWVIFTDKVHLRGMASSTDGTAIHDTTKNH</sequence>
<keyword evidence="3" id="KW-1185">Reference proteome</keyword>
<protein>
    <submittedName>
        <fullName evidence="2">Uncharacterized protein</fullName>
    </submittedName>
</protein>
<proteinExistence type="predicted"/>
<name>A0ABQ9GWM5_9NEOP</name>
<organism evidence="2 3">
    <name type="scientific">Dryococelus australis</name>
    <dbReference type="NCBI Taxonomy" id="614101"/>
    <lineage>
        <taxon>Eukaryota</taxon>
        <taxon>Metazoa</taxon>
        <taxon>Ecdysozoa</taxon>
        <taxon>Arthropoda</taxon>
        <taxon>Hexapoda</taxon>
        <taxon>Insecta</taxon>
        <taxon>Pterygota</taxon>
        <taxon>Neoptera</taxon>
        <taxon>Polyneoptera</taxon>
        <taxon>Phasmatodea</taxon>
        <taxon>Verophasmatodea</taxon>
        <taxon>Anareolatae</taxon>
        <taxon>Phasmatidae</taxon>
        <taxon>Eurycanthinae</taxon>
        <taxon>Dryococelus</taxon>
    </lineage>
</organism>